<feature type="repeat" description="WD" evidence="3">
    <location>
        <begin position="468"/>
        <end position="515"/>
    </location>
</feature>
<dbReference type="SMART" id="SM00320">
    <property type="entry name" value="WD40"/>
    <property type="match status" value="5"/>
</dbReference>
<sequence>MTSGSIVVPMVLWGRHAPTHCISAILMTPDMKHVVTGCNDGQICIWDVSDDWQVCPRSLLFGHSAAISCLANGSYSPDQQYIVSSSENGEMCLWDISDGRCIEHTKMPAVHTDIMAHHFRSSKAMRLLCNGYYPEVLILHPQTFEILHSLCSRVAPDWISASCQIQPPNRQDDVILAISNSGAVKVWTICENDSKVKLEDESKQIRSLNAQTLTCCPFNQRTVLIVCSKYWQVYNFEQLCGRTVHGIYDASDFTLLCSESNRCGERWAGGHFLSVDRVVVWSTEGRGYLYKLPTNANPESGEYHRSHHQTTVHAYYVLDVYSNQSPACFPALTFFNGMGEKKTGGLLLRGDSEGRIVIWQVPEVSEKQMTLVRQESFDRLPALMPKLCTTLQDLWNYQDCFSPGVLDGLCDEEEGPLKITSTIYIPSQGKLVCGRENGTIVIVPAVNCIMRQLLAGTARDKEIPMKMLAGHEGRVTCLLYPFNDCTRYEPNHLLSGGQDFSVILWDINTGVRIHTFTVHGGMLDQLIVPPANCNPRILQSVCSVASDHSVALLSLKERKCVMLAGRHLFPVKAIRWRPLDDFMVVSCTDGTVYVWQMETGHLDRVVHGITAEEIVNNCDENALPKETLTNPSLTLAQALKRRNLATFRNLAQQKFQTNTAQQVCTQGPKHEFIKPTGFPLLVQGVRTNTKDPDAHVLFFDTESLIVQLLSEEFALLSPGELEARGLSSGPLMDRKMHEGDVGDAQQKLAGFIAKAKETAENVTQKLQAKMDQAGVPQPLTQADGTPLTKSLQRPKHITVEPGPGDSLIMEIAQLFTSCLHAWGLDPDLDRLCVNKLGLLKPRCPISFGLLSYQGHMSLMLPGWQGSAHNPHSGGEPGSHRSMGMTGGAGVAPDADAPLISFGDNGGNSFRQPKPTLLAQRMGSVPFDDAHYSTDETDSEGDTAKTDVKVVRKVERPPASPQPPRLKNTKAYSFGTSTEACEYSTKVRWQMSSAITTQHLLSVISVANTLMSMTRASFLMMNNPHHILLKRDVQVHGGITGLDTGEAGDTNSDEDGEAATLAQAQVKQGWSLLAALHCVLLPELIGTLHYRSPQLEMLARRWQDRCLEIREAAQALLLAELRRIGAQGRKMVIDEWAPFLPTRVDPKISILSEGGKEDEEEEEEVDQMLGGDLMSKTSVSLENRRRQATAIVMLGVIGAEFGQEIEPSRSKAQEGKKAKTGKTQEGFNMSNYSLARQTSRALTFLLLSPPSSKLPAYTPIRRAAMDLLGRGFTVWEPYLDISSVLMGLLELCVDAEKRVPSVTYGLPLTPASDACRTARHALLLIATARPPAFIITLAKEVARYNAMAQNAQSQHTQMHNMALVRAAPEILHVIEMLVDKMPNDVADLIIEVMDITMHCLDLNQLKIRGLQDLFPAICRFSMVSFCTNTKRIWVGAKSGGLALYEMKQHTKCQMIQAHHGPVIAVAVSPDGKFVGTFSHLDQRIKFFQTASSSIFSIGSQQTKCVRQYTTKEITVGPLTNILKLVRLVWIDNRTVVMLTVDGSETKFSV</sequence>
<dbReference type="PANTHER" id="PTHR44099:SF4">
    <property type="entry name" value="RABCONNECTIN-3B, ISOFORM A"/>
    <property type="match status" value="1"/>
</dbReference>
<dbReference type="PROSITE" id="PS50082">
    <property type="entry name" value="WD_REPEATS_2"/>
    <property type="match status" value="4"/>
</dbReference>
<feature type="repeat" description="WD" evidence="3">
    <location>
        <begin position="564"/>
        <end position="605"/>
    </location>
</feature>
<keyword evidence="2" id="KW-0677">Repeat</keyword>
<organism evidence="5 6">
    <name type="scientific">Littorina saxatilis</name>
    <dbReference type="NCBI Taxonomy" id="31220"/>
    <lineage>
        <taxon>Eukaryota</taxon>
        <taxon>Metazoa</taxon>
        <taxon>Spiralia</taxon>
        <taxon>Lophotrochozoa</taxon>
        <taxon>Mollusca</taxon>
        <taxon>Gastropoda</taxon>
        <taxon>Caenogastropoda</taxon>
        <taxon>Littorinimorpha</taxon>
        <taxon>Littorinoidea</taxon>
        <taxon>Littorinidae</taxon>
        <taxon>Littorina</taxon>
    </lineage>
</organism>
<evidence type="ECO:0000313" key="5">
    <source>
        <dbReference type="EMBL" id="KAK7114846.1"/>
    </source>
</evidence>
<dbReference type="InterPro" id="IPR049916">
    <property type="entry name" value="WDR72-like"/>
</dbReference>
<evidence type="ECO:0000313" key="6">
    <source>
        <dbReference type="Proteomes" id="UP001374579"/>
    </source>
</evidence>
<feature type="repeat" description="WD" evidence="3">
    <location>
        <begin position="22"/>
        <end position="49"/>
    </location>
</feature>
<dbReference type="SUPFAM" id="SSF50978">
    <property type="entry name" value="WD40 repeat-like"/>
    <property type="match status" value="2"/>
</dbReference>
<evidence type="ECO:0000256" key="4">
    <source>
        <dbReference type="SAM" id="MobiDB-lite"/>
    </source>
</evidence>
<dbReference type="InterPro" id="IPR036322">
    <property type="entry name" value="WD40_repeat_dom_sf"/>
</dbReference>
<dbReference type="Pfam" id="PF00400">
    <property type="entry name" value="WD40"/>
    <property type="match status" value="4"/>
</dbReference>
<feature type="repeat" description="WD" evidence="3">
    <location>
        <begin position="74"/>
        <end position="104"/>
    </location>
</feature>
<dbReference type="PROSITE" id="PS00678">
    <property type="entry name" value="WD_REPEATS_1"/>
    <property type="match status" value="3"/>
</dbReference>
<dbReference type="GO" id="GO:0005737">
    <property type="term" value="C:cytoplasm"/>
    <property type="evidence" value="ECO:0007669"/>
    <property type="project" value="TreeGrafter"/>
</dbReference>
<evidence type="ECO:0000256" key="2">
    <source>
        <dbReference type="ARBA" id="ARBA00022737"/>
    </source>
</evidence>
<feature type="region of interest" description="Disordered" evidence="4">
    <location>
        <begin position="867"/>
        <end position="913"/>
    </location>
</feature>
<dbReference type="Proteomes" id="UP001374579">
    <property type="component" value="Unassembled WGS sequence"/>
</dbReference>
<keyword evidence="6" id="KW-1185">Reference proteome</keyword>
<dbReference type="InterPro" id="IPR001680">
    <property type="entry name" value="WD40_rpt"/>
</dbReference>
<protein>
    <recommendedName>
        <fullName evidence="7">WD repeat-containing protein 7</fullName>
    </recommendedName>
</protein>
<reference evidence="5 6" key="1">
    <citation type="submission" date="2024-02" db="EMBL/GenBank/DDBJ databases">
        <title>Chromosome-scale genome assembly of the rough periwinkle Littorina saxatilis.</title>
        <authorList>
            <person name="De Jode A."/>
            <person name="Faria R."/>
            <person name="Formenti G."/>
            <person name="Sims Y."/>
            <person name="Smith T.P."/>
            <person name="Tracey A."/>
            <person name="Wood J.M.D."/>
            <person name="Zagrodzka Z.B."/>
            <person name="Johannesson K."/>
            <person name="Butlin R.K."/>
            <person name="Leder E.H."/>
        </authorList>
    </citation>
    <scope>NUCLEOTIDE SEQUENCE [LARGE SCALE GENOMIC DNA]</scope>
    <source>
        <strain evidence="5">Snail1</strain>
        <tissue evidence="5">Muscle</tissue>
    </source>
</reference>
<dbReference type="InterPro" id="IPR019775">
    <property type="entry name" value="WD40_repeat_CS"/>
</dbReference>
<dbReference type="InterPro" id="IPR015943">
    <property type="entry name" value="WD40/YVTN_repeat-like_dom_sf"/>
</dbReference>
<dbReference type="Gene3D" id="2.130.10.10">
    <property type="entry name" value="YVTN repeat-like/Quinoprotein amine dehydrogenase"/>
    <property type="match status" value="3"/>
</dbReference>
<evidence type="ECO:0008006" key="7">
    <source>
        <dbReference type="Google" id="ProtNLM"/>
    </source>
</evidence>
<dbReference type="EMBL" id="JBAMIC010000001">
    <property type="protein sequence ID" value="KAK7114846.1"/>
    <property type="molecule type" value="Genomic_DNA"/>
</dbReference>
<accession>A0AAN9C059</accession>
<proteinExistence type="predicted"/>
<dbReference type="InterPro" id="IPR011047">
    <property type="entry name" value="Quinoprotein_ADH-like_sf"/>
</dbReference>
<dbReference type="SUPFAM" id="SSF50998">
    <property type="entry name" value="Quinoprotein alcohol dehydrogenase-like"/>
    <property type="match status" value="1"/>
</dbReference>
<gene>
    <name evidence="5" type="ORF">V1264_000836</name>
</gene>
<comment type="caution">
    <text evidence="5">The sequence shown here is derived from an EMBL/GenBank/DDBJ whole genome shotgun (WGS) entry which is preliminary data.</text>
</comment>
<evidence type="ECO:0000256" key="1">
    <source>
        <dbReference type="ARBA" id="ARBA00022574"/>
    </source>
</evidence>
<dbReference type="PANTHER" id="PTHR44099">
    <property type="entry name" value="RABCONNECTIN-3B, ISOFORM A"/>
    <property type="match status" value="1"/>
</dbReference>
<name>A0AAN9C059_9CAEN</name>
<keyword evidence="1 3" id="KW-0853">WD repeat</keyword>
<evidence type="ECO:0000256" key="3">
    <source>
        <dbReference type="PROSITE-ProRule" id="PRU00221"/>
    </source>
</evidence>